<dbReference type="InterPro" id="IPR018076">
    <property type="entry name" value="T2SS_GspF_dom"/>
</dbReference>
<dbReference type="EMBL" id="POQS01000002">
    <property type="protein sequence ID" value="PND34373.1"/>
    <property type="molecule type" value="Genomic_DNA"/>
</dbReference>
<name>A0A2N8KLQ2_9BURK</name>
<evidence type="ECO:0000259" key="7">
    <source>
        <dbReference type="Pfam" id="PF00482"/>
    </source>
</evidence>
<evidence type="ECO:0000313" key="8">
    <source>
        <dbReference type="EMBL" id="PND34373.1"/>
    </source>
</evidence>
<feature type="domain" description="Type II secretion system protein GspF" evidence="7">
    <location>
        <begin position="141"/>
        <end position="267"/>
    </location>
</feature>
<keyword evidence="9" id="KW-1185">Reference proteome</keyword>
<evidence type="ECO:0000256" key="6">
    <source>
        <dbReference type="SAM" id="Phobius"/>
    </source>
</evidence>
<sequence length="308" mass="33470">MERVLILAGLALALMLGAALLWRHASRGARRAASSAFLENQLNRVRDARPDDDTFAAGSRAMRSGLLGWDRLLLVAGIRQSPGFYLRLAAPLFGGAALAWLLLGGLSGAVTLVLVAVLEYFLLWLRADKRQRRMIAQLPAFLDNIVRLVTIGNSMGSAFQTAAANTDEPLREVVETAASLSRSAKELDAALVHVSRLYGLKELYMIAAVVSLAMRFGGRSDQVLERMAAFMRDVAQARNELSASSAEVRLSAWILALLPVGIAGFIIVTNNNLFMGLWHDPAGFKMLVTAVALQIGGSYWLYRMAKSI</sequence>
<feature type="transmembrane region" description="Helical" evidence="6">
    <location>
        <begin position="97"/>
        <end position="125"/>
    </location>
</feature>
<feature type="transmembrane region" description="Helical" evidence="6">
    <location>
        <begin position="282"/>
        <end position="302"/>
    </location>
</feature>
<comment type="caution">
    <text evidence="8">The sequence shown here is derived from an EMBL/GenBank/DDBJ whole genome shotgun (WGS) entry which is preliminary data.</text>
</comment>
<evidence type="ECO:0000313" key="9">
    <source>
        <dbReference type="Proteomes" id="UP000235994"/>
    </source>
</evidence>
<proteinExistence type="predicted"/>
<evidence type="ECO:0000256" key="2">
    <source>
        <dbReference type="ARBA" id="ARBA00022475"/>
    </source>
</evidence>
<dbReference type="Proteomes" id="UP000235994">
    <property type="component" value="Unassembled WGS sequence"/>
</dbReference>
<evidence type="ECO:0000256" key="1">
    <source>
        <dbReference type="ARBA" id="ARBA00004651"/>
    </source>
</evidence>
<dbReference type="SUPFAM" id="SSF56801">
    <property type="entry name" value="Acetyl-CoA synthetase-like"/>
    <property type="match status" value="1"/>
</dbReference>
<dbReference type="PANTHER" id="PTHR35007:SF1">
    <property type="entry name" value="PILUS ASSEMBLY PROTEIN"/>
    <property type="match status" value="1"/>
</dbReference>
<evidence type="ECO:0000256" key="5">
    <source>
        <dbReference type="ARBA" id="ARBA00023136"/>
    </source>
</evidence>
<evidence type="ECO:0000256" key="3">
    <source>
        <dbReference type="ARBA" id="ARBA00022692"/>
    </source>
</evidence>
<accession>A0A2N8KLQ2</accession>
<dbReference type="RefSeq" id="WP_102772440.1">
    <property type="nucleotide sequence ID" value="NZ_POQS01000002.1"/>
</dbReference>
<dbReference type="Pfam" id="PF00482">
    <property type="entry name" value="T2SSF"/>
    <property type="match status" value="1"/>
</dbReference>
<keyword evidence="4 6" id="KW-1133">Transmembrane helix</keyword>
<keyword evidence="5 6" id="KW-0472">Membrane</keyword>
<comment type="subcellular location">
    <subcellularLocation>
        <location evidence="1">Cell membrane</location>
        <topology evidence="1">Multi-pass membrane protein</topology>
    </subcellularLocation>
</comment>
<keyword evidence="3 6" id="KW-0812">Transmembrane</keyword>
<dbReference type="GO" id="GO:0005886">
    <property type="term" value="C:plasma membrane"/>
    <property type="evidence" value="ECO:0007669"/>
    <property type="project" value="UniProtKB-SubCell"/>
</dbReference>
<evidence type="ECO:0000256" key="4">
    <source>
        <dbReference type="ARBA" id="ARBA00022989"/>
    </source>
</evidence>
<dbReference type="AlphaFoldDB" id="A0A2N8KLQ2"/>
<gene>
    <name evidence="8" type="ORF">C1I89_09100</name>
</gene>
<protein>
    <submittedName>
        <fullName evidence="8">Type II secretion protein F</fullName>
    </submittedName>
</protein>
<reference evidence="8 9" key="1">
    <citation type="submission" date="2018-01" db="EMBL/GenBank/DDBJ databases">
        <title>The draft genome of an aniline degradation strain ANB-1.</title>
        <authorList>
            <person name="Zhang L."/>
            <person name="Jiang J."/>
        </authorList>
    </citation>
    <scope>NUCLEOTIDE SEQUENCE [LARGE SCALE GENOMIC DNA]</scope>
    <source>
        <strain evidence="8 9">ANB-1</strain>
    </source>
</reference>
<organism evidence="8 9">
    <name type="scientific">Achromobacter pulmonis</name>
    <dbReference type="NCBI Taxonomy" id="1389932"/>
    <lineage>
        <taxon>Bacteria</taxon>
        <taxon>Pseudomonadati</taxon>
        <taxon>Pseudomonadota</taxon>
        <taxon>Betaproteobacteria</taxon>
        <taxon>Burkholderiales</taxon>
        <taxon>Alcaligenaceae</taxon>
        <taxon>Achromobacter</taxon>
    </lineage>
</organism>
<keyword evidence="2" id="KW-1003">Cell membrane</keyword>
<dbReference type="PANTHER" id="PTHR35007">
    <property type="entry name" value="INTEGRAL MEMBRANE PROTEIN-RELATED"/>
    <property type="match status" value="1"/>
</dbReference>
<feature type="transmembrane region" description="Helical" evidence="6">
    <location>
        <begin position="250"/>
        <end position="270"/>
    </location>
</feature>